<dbReference type="Pfam" id="PF11190">
    <property type="entry name" value="DUF2976"/>
    <property type="match status" value="1"/>
</dbReference>
<dbReference type="EMBL" id="AAKMFO010000058">
    <property type="protein sequence ID" value="ECT2674993.1"/>
    <property type="molecule type" value="Genomic_DNA"/>
</dbReference>
<comment type="caution">
    <text evidence="2">The sequence shown here is derived from an EMBL/GenBank/DDBJ whole genome shotgun (WGS) entry which is preliminary data.</text>
</comment>
<feature type="transmembrane region" description="Helical" evidence="1">
    <location>
        <begin position="111"/>
        <end position="130"/>
    </location>
</feature>
<gene>
    <name evidence="2" type="ORF">DYT79_21225</name>
</gene>
<evidence type="ECO:0000313" key="2">
    <source>
        <dbReference type="EMBL" id="ECT2674993.1"/>
    </source>
</evidence>
<name>A0A600CKY9_SALEN</name>
<dbReference type="InterPro" id="IPR021356">
    <property type="entry name" value="Integr_conj_element_PFL4702"/>
</dbReference>
<organism evidence="2">
    <name type="scientific">Salmonella enteritidis</name>
    <dbReference type="NCBI Taxonomy" id="149539"/>
    <lineage>
        <taxon>Bacteria</taxon>
        <taxon>Pseudomonadati</taxon>
        <taxon>Pseudomonadota</taxon>
        <taxon>Gammaproteobacteria</taxon>
        <taxon>Enterobacterales</taxon>
        <taxon>Enterobacteriaceae</taxon>
        <taxon>Salmonella</taxon>
    </lineage>
</organism>
<keyword evidence="1" id="KW-1133">Transmembrane helix</keyword>
<protein>
    <submittedName>
        <fullName evidence="2">TIGR03745 family integrating conjugative element membrane protein</fullName>
    </submittedName>
</protein>
<dbReference type="AlphaFoldDB" id="A0A600CKY9"/>
<keyword evidence="1" id="KW-0472">Membrane</keyword>
<dbReference type="NCBIfam" id="TIGR03745">
    <property type="entry name" value="conj_TIGR03745"/>
    <property type="match status" value="1"/>
</dbReference>
<feature type="transmembrane region" description="Helical" evidence="1">
    <location>
        <begin position="74"/>
        <end position="99"/>
    </location>
</feature>
<keyword evidence="1" id="KW-0812">Transmembrane</keyword>
<sequence>MSVLFNLFYRMKGHFMDMKSFWGRGVRRIGASVVTLFTLFSLMPAYAALPSVEPPSSGGGGGLMDTIKGYLNDGIVIGGLVVAATAFIVVAIAAVTTFNEVRDQKAGWGKFGTIIVVGVVLIVAVVWLAGKSATIIF</sequence>
<accession>A0A600CKY9</accession>
<proteinExistence type="predicted"/>
<evidence type="ECO:0000256" key="1">
    <source>
        <dbReference type="SAM" id="Phobius"/>
    </source>
</evidence>
<reference evidence="2" key="1">
    <citation type="submission" date="2018-08" db="EMBL/GenBank/DDBJ databases">
        <authorList>
            <consortium name="GenomeTrakr network: Whole genome sequencing for foodborne pathogen traceback"/>
        </authorList>
    </citation>
    <scope>NUCLEOTIDE SEQUENCE</scope>
    <source>
        <strain evidence="2">FSIS11812566</strain>
    </source>
</reference>